<dbReference type="AlphaFoldDB" id="A0A0A8HXM2"/>
<sequence>MKSVLVRDIILKKMSKERTSVDDKFIKAYIMEAFYYICGKCEPSVLTKTIREDDQVVLRNTRNNAFLIVPDEPNFEDEQEHLMIDESLCYAVINYVCFLMSKGENVMYLKLCNEIINDYISNDGKELENAHL</sequence>
<evidence type="ECO:0000313" key="2">
    <source>
        <dbReference type="Proteomes" id="UP000031130"/>
    </source>
</evidence>
<dbReference type="KEGG" id="cln:UPTC3659_0678"/>
<protein>
    <submittedName>
        <fullName evidence="1">Uncharacterized protein</fullName>
    </submittedName>
</protein>
<dbReference type="HOGENOM" id="CLU_1913215_0_0_7"/>
<accession>A0A0A8HXM2</accession>
<dbReference type="Proteomes" id="UP000031130">
    <property type="component" value="Chromosome"/>
</dbReference>
<proteinExistence type="predicted"/>
<organism evidence="1 2">
    <name type="scientific">Campylobacter lari NCTC 11845</name>
    <dbReference type="NCBI Taxonomy" id="1388749"/>
    <lineage>
        <taxon>Bacteria</taxon>
        <taxon>Pseudomonadati</taxon>
        <taxon>Campylobacterota</taxon>
        <taxon>Epsilonproteobacteria</taxon>
        <taxon>Campylobacterales</taxon>
        <taxon>Campylobacteraceae</taxon>
        <taxon>Campylobacter</taxon>
    </lineage>
</organism>
<gene>
    <name evidence="1" type="ORF">UPTC3659_0678</name>
</gene>
<dbReference type="EMBL" id="CP007775">
    <property type="protein sequence ID" value="AJD01530.1"/>
    <property type="molecule type" value="Genomic_DNA"/>
</dbReference>
<reference evidence="1 2" key="1">
    <citation type="journal article" date="2014" name="Genome Biol. Evol.">
        <title>Comparative Genomics of the Campylobacter lari Group.</title>
        <authorList>
            <person name="Miller W.G."/>
            <person name="Yee E."/>
            <person name="Chapman M.H."/>
            <person name="Smith T.P."/>
            <person name="Bono J.L."/>
            <person name="Huynh S."/>
            <person name="Parker C.T."/>
            <person name="Vandamme P."/>
            <person name="Luong K."/>
            <person name="Korlach J."/>
        </authorList>
    </citation>
    <scope>NUCLEOTIDE SEQUENCE [LARGE SCALE GENOMIC DNA]</scope>
    <source>
        <strain evidence="2">RM3659</strain>
    </source>
</reference>
<evidence type="ECO:0000313" key="1">
    <source>
        <dbReference type="EMBL" id="AJD01530.1"/>
    </source>
</evidence>
<name>A0A0A8HXM2_CAMLA</name>
<dbReference type="OrthoDB" id="5355353at2"/>
<dbReference type="RefSeq" id="WP_039625773.1">
    <property type="nucleotide sequence ID" value="NZ_CP007775.1"/>
</dbReference>